<protein>
    <recommendedName>
        <fullName evidence="4">N-acetyltransferase domain-containing protein</fullName>
    </recommendedName>
</protein>
<evidence type="ECO:0000256" key="1">
    <source>
        <dbReference type="ARBA" id="ARBA00022679"/>
    </source>
</evidence>
<dbReference type="PANTHER" id="PTHR10908:SF0">
    <property type="entry name" value="SEROTONIN N-ACETYLTRANSFERASE"/>
    <property type="match status" value="1"/>
</dbReference>
<dbReference type="AlphaFoldDB" id="A0A9P7N1P6"/>
<proteinExistence type="predicted"/>
<feature type="domain" description="N-acetyltransferase" evidence="4">
    <location>
        <begin position="205"/>
        <end position="277"/>
    </location>
</feature>
<evidence type="ECO:0000259" key="4">
    <source>
        <dbReference type="Pfam" id="PF13673"/>
    </source>
</evidence>
<dbReference type="OrthoDB" id="30840at2759"/>
<gene>
    <name evidence="5" type="ORF">E4U43_006615</name>
</gene>
<reference evidence="5" key="1">
    <citation type="journal article" date="2020" name="bioRxiv">
        <title>Whole genome comparisons of ergot fungi reveals the divergence and evolution of species within the genus Claviceps are the result of varying mechanisms driving genome evolution and host range expansion.</title>
        <authorList>
            <person name="Wyka S.A."/>
            <person name="Mondo S.J."/>
            <person name="Liu M."/>
            <person name="Dettman J."/>
            <person name="Nalam V."/>
            <person name="Broders K.D."/>
        </authorList>
    </citation>
    <scope>NUCLEOTIDE SEQUENCE</scope>
    <source>
        <strain evidence="5">CCC 602</strain>
    </source>
</reference>
<keyword evidence="1" id="KW-0808">Transferase</keyword>
<comment type="caution">
    <text evidence="5">The sequence shown here is derived from an EMBL/GenBank/DDBJ whole genome shotgun (WGS) entry which is preliminary data.</text>
</comment>
<dbReference type="EMBL" id="SRPW01004612">
    <property type="protein sequence ID" value="KAG5981388.1"/>
    <property type="molecule type" value="Genomic_DNA"/>
</dbReference>
<dbReference type="Proteomes" id="UP000748025">
    <property type="component" value="Unassembled WGS sequence"/>
</dbReference>
<dbReference type="SUPFAM" id="SSF55729">
    <property type="entry name" value="Acyl-CoA N-acyltransferases (Nat)"/>
    <property type="match status" value="1"/>
</dbReference>
<dbReference type="InterPro" id="IPR051635">
    <property type="entry name" value="SNAT-like"/>
</dbReference>
<dbReference type="GO" id="GO:0005737">
    <property type="term" value="C:cytoplasm"/>
    <property type="evidence" value="ECO:0007669"/>
    <property type="project" value="TreeGrafter"/>
</dbReference>
<feature type="region of interest" description="Disordered" evidence="3">
    <location>
        <begin position="1"/>
        <end position="42"/>
    </location>
</feature>
<dbReference type="Pfam" id="PF13673">
    <property type="entry name" value="Acetyltransf_10"/>
    <property type="match status" value="1"/>
</dbReference>
<evidence type="ECO:0000313" key="5">
    <source>
        <dbReference type="EMBL" id="KAG5981388.1"/>
    </source>
</evidence>
<name>A0A9P7N1P6_9HYPO</name>
<organism evidence="5 6">
    <name type="scientific">Claviceps pusilla</name>
    <dbReference type="NCBI Taxonomy" id="123648"/>
    <lineage>
        <taxon>Eukaryota</taxon>
        <taxon>Fungi</taxon>
        <taxon>Dikarya</taxon>
        <taxon>Ascomycota</taxon>
        <taxon>Pezizomycotina</taxon>
        <taxon>Sordariomycetes</taxon>
        <taxon>Hypocreomycetidae</taxon>
        <taxon>Hypocreales</taxon>
        <taxon>Clavicipitaceae</taxon>
        <taxon>Claviceps</taxon>
    </lineage>
</organism>
<evidence type="ECO:0000313" key="6">
    <source>
        <dbReference type="Proteomes" id="UP000748025"/>
    </source>
</evidence>
<dbReference type="PANTHER" id="PTHR10908">
    <property type="entry name" value="SEROTONIN N-ACETYLTRANSFERASE"/>
    <property type="match status" value="1"/>
</dbReference>
<accession>A0A9P7N1P6</accession>
<dbReference type="InterPro" id="IPR016181">
    <property type="entry name" value="Acyl_CoA_acyltransferase"/>
</dbReference>
<dbReference type="InterPro" id="IPR000182">
    <property type="entry name" value="GNAT_dom"/>
</dbReference>
<sequence>MTAPIKDSAGPSHAGPVSATESDQYPSVPEECAIGDSDDDDEELVQMRRAGAQSRMQHQKSPEELRRAVIPFHWAPMLSPLIPADLPACVTLEHAALPDQTQSCSAEQIEYCIRKCGGICLGLFNTCPSSNINNWHIQTLPHARPVETSRQDQSKSVLFAHILATLGKHTLITDEDLQLPSNWRDAQTSSSHSSLGHQISGRTICLHSFSVCPEVQGVGIGKSAMKAYVELMNQSGVADRISLICKQPLVSFFTKVGFKSAGKSKTTVVGSDWHNMSNILTSSLSKTLEFPGSQTLASLD</sequence>
<keyword evidence="6" id="KW-1185">Reference proteome</keyword>
<dbReference type="GO" id="GO:0004059">
    <property type="term" value="F:aralkylamine N-acetyltransferase activity"/>
    <property type="evidence" value="ECO:0007669"/>
    <property type="project" value="TreeGrafter"/>
</dbReference>
<keyword evidence="2" id="KW-0012">Acyltransferase</keyword>
<evidence type="ECO:0000256" key="3">
    <source>
        <dbReference type="SAM" id="MobiDB-lite"/>
    </source>
</evidence>
<dbReference type="Gene3D" id="3.40.630.30">
    <property type="match status" value="1"/>
</dbReference>
<evidence type="ECO:0000256" key="2">
    <source>
        <dbReference type="ARBA" id="ARBA00023315"/>
    </source>
</evidence>